<dbReference type="InterPro" id="IPR037272">
    <property type="entry name" value="SNS_sf"/>
</dbReference>
<accession>A0AAF3FM88</accession>
<dbReference type="SUPFAM" id="SSF161070">
    <property type="entry name" value="SNF-like"/>
    <property type="match status" value="1"/>
</dbReference>
<protein>
    <submittedName>
        <fullName evidence="3">Uncharacterized protein</fullName>
    </submittedName>
</protein>
<reference evidence="3" key="1">
    <citation type="submission" date="2024-02" db="UniProtKB">
        <authorList>
            <consortium name="WormBaseParasite"/>
        </authorList>
    </citation>
    <scope>IDENTIFICATION</scope>
</reference>
<keyword evidence="1" id="KW-0812">Transmembrane</keyword>
<keyword evidence="1" id="KW-1133">Transmembrane helix</keyword>
<dbReference type="Proteomes" id="UP000887575">
    <property type="component" value="Unassembled WGS sequence"/>
</dbReference>
<evidence type="ECO:0000313" key="2">
    <source>
        <dbReference type="Proteomes" id="UP000887575"/>
    </source>
</evidence>
<sequence length="112" mass="12639">MCLLAIGIAVYYNVLIAWASLYIFNVFKIPINDNTYVWTCATIPGTITRHVYRLIRTKNAKRSTTCRTLSKDNPASPAWSIPRRLPKNISTASSSTKAVQLRTLNPTIEMYS</sequence>
<dbReference type="AlphaFoldDB" id="A0AAF3FM88"/>
<proteinExistence type="predicted"/>
<dbReference type="WBParaSite" id="MBELARI_LOCUS8276">
    <property type="protein sequence ID" value="MBELARI_LOCUS8276"/>
    <property type="gene ID" value="MBELARI_LOCUS8276"/>
</dbReference>
<evidence type="ECO:0000256" key="1">
    <source>
        <dbReference type="SAM" id="Phobius"/>
    </source>
</evidence>
<evidence type="ECO:0000313" key="3">
    <source>
        <dbReference type="WBParaSite" id="MBELARI_LOCUS8276"/>
    </source>
</evidence>
<organism evidence="2 3">
    <name type="scientific">Mesorhabditis belari</name>
    <dbReference type="NCBI Taxonomy" id="2138241"/>
    <lineage>
        <taxon>Eukaryota</taxon>
        <taxon>Metazoa</taxon>
        <taxon>Ecdysozoa</taxon>
        <taxon>Nematoda</taxon>
        <taxon>Chromadorea</taxon>
        <taxon>Rhabditida</taxon>
        <taxon>Rhabditina</taxon>
        <taxon>Rhabditomorpha</taxon>
        <taxon>Rhabditoidea</taxon>
        <taxon>Rhabditidae</taxon>
        <taxon>Mesorhabditinae</taxon>
        <taxon>Mesorhabditis</taxon>
    </lineage>
</organism>
<name>A0AAF3FM88_9BILA</name>
<keyword evidence="2" id="KW-1185">Reference proteome</keyword>
<feature type="transmembrane region" description="Helical" evidence="1">
    <location>
        <begin position="6"/>
        <end position="24"/>
    </location>
</feature>
<keyword evidence="1" id="KW-0472">Membrane</keyword>